<dbReference type="EMBL" id="WMIG01000009">
    <property type="protein sequence ID" value="MTH60652.1"/>
    <property type="molecule type" value="Genomic_DNA"/>
</dbReference>
<keyword evidence="2" id="KW-1185">Reference proteome</keyword>
<evidence type="ECO:0000313" key="2">
    <source>
        <dbReference type="Proteomes" id="UP000449846"/>
    </source>
</evidence>
<reference evidence="1 2" key="1">
    <citation type="submission" date="2019-11" db="EMBL/GenBank/DDBJ databases">
        <authorList>
            <person name="Dong K."/>
        </authorList>
    </citation>
    <scope>NUCLEOTIDE SEQUENCE [LARGE SCALE GENOMIC DNA]</scope>
    <source>
        <strain evidence="1 2">NBRC 112902</strain>
    </source>
</reference>
<evidence type="ECO:0000313" key="1">
    <source>
        <dbReference type="EMBL" id="MTH60652.1"/>
    </source>
</evidence>
<dbReference type="AlphaFoldDB" id="A0A844HSY5"/>
<dbReference type="RefSeq" id="WP_155040590.1">
    <property type="nucleotide sequence ID" value="NZ_WMIG01000009.1"/>
</dbReference>
<dbReference type="Proteomes" id="UP000449846">
    <property type="component" value="Unassembled WGS sequence"/>
</dbReference>
<protein>
    <submittedName>
        <fullName evidence="1">Uncharacterized protein</fullName>
    </submittedName>
</protein>
<accession>A0A844HSY5</accession>
<dbReference type="OrthoDB" id="5464992at2"/>
<gene>
    <name evidence="1" type="ORF">GL300_15665</name>
</gene>
<organism evidence="1 2">
    <name type="scientific">Paracoccus litorisediminis</name>
    <dbReference type="NCBI Taxonomy" id="2006130"/>
    <lineage>
        <taxon>Bacteria</taxon>
        <taxon>Pseudomonadati</taxon>
        <taxon>Pseudomonadota</taxon>
        <taxon>Alphaproteobacteria</taxon>
        <taxon>Rhodobacterales</taxon>
        <taxon>Paracoccaceae</taxon>
        <taxon>Paracoccus</taxon>
    </lineage>
</organism>
<sequence>MPQPDTALDLDRFFAAIVKSIWSAYPRLQLVEAFRTDRRNLALPACLIELVELEPTDNPGTEQLAVIAHIEATVIVGFRDIGAKVQVAKLAADIAHHAQGQRWGLPVEAATISAIAPRDFDPDLDQFEVWAVEWRQTIHIGKSIWDDGDPIPSEVLTSQVPNIGVPHAGDYAPVGGI</sequence>
<comment type="caution">
    <text evidence="1">The sequence shown here is derived from an EMBL/GenBank/DDBJ whole genome shotgun (WGS) entry which is preliminary data.</text>
</comment>
<proteinExistence type="predicted"/>
<name>A0A844HSY5_9RHOB</name>